<accession>A0A9W8DX01</accession>
<dbReference type="AlphaFoldDB" id="A0A9W8DX01"/>
<sequence length="116" mass="12796">MANVLASFVSGLVVSGGAVALLNSDMEGKATWIQYKLSKAKATLNQTSDSLDINVPKPEIYRPEILQSYYEAADMLQQRGVPNAKNQWNSMIENLSQKLHSIGLPIYQDQQPQKSA</sequence>
<evidence type="ECO:0000313" key="3">
    <source>
        <dbReference type="Proteomes" id="UP001150538"/>
    </source>
</evidence>
<comment type="caution">
    <text evidence="2">The sequence shown here is derived from an EMBL/GenBank/DDBJ whole genome shotgun (WGS) entry which is preliminary data.</text>
</comment>
<evidence type="ECO:0000256" key="1">
    <source>
        <dbReference type="SAM" id="SignalP"/>
    </source>
</evidence>
<protein>
    <recommendedName>
        <fullName evidence="4">MICOS complex subunit MIC13</fullName>
    </recommendedName>
</protein>
<organism evidence="2 3">
    <name type="scientific">Mycoemilia scoparia</name>
    <dbReference type="NCBI Taxonomy" id="417184"/>
    <lineage>
        <taxon>Eukaryota</taxon>
        <taxon>Fungi</taxon>
        <taxon>Fungi incertae sedis</taxon>
        <taxon>Zoopagomycota</taxon>
        <taxon>Kickxellomycotina</taxon>
        <taxon>Kickxellomycetes</taxon>
        <taxon>Kickxellales</taxon>
        <taxon>Kickxellaceae</taxon>
        <taxon>Mycoemilia</taxon>
    </lineage>
</organism>
<dbReference type="Proteomes" id="UP001150538">
    <property type="component" value="Unassembled WGS sequence"/>
</dbReference>
<gene>
    <name evidence="2" type="ORF">H4219_000663</name>
</gene>
<proteinExistence type="predicted"/>
<keyword evidence="3" id="KW-1185">Reference proteome</keyword>
<evidence type="ECO:0000313" key="2">
    <source>
        <dbReference type="EMBL" id="KAJ1921346.1"/>
    </source>
</evidence>
<evidence type="ECO:0008006" key="4">
    <source>
        <dbReference type="Google" id="ProtNLM"/>
    </source>
</evidence>
<keyword evidence="1" id="KW-0732">Signal</keyword>
<feature type="chain" id="PRO_5040867456" description="MICOS complex subunit MIC13" evidence="1">
    <location>
        <begin position="21"/>
        <end position="116"/>
    </location>
</feature>
<name>A0A9W8DX01_9FUNG</name>
<dbReference type="EMBL" id="JANBPU010000005">
    <property type="protein sequence ID" value="KAJ1921346.1"/>
    <property type="molecule type" value="Genomic_DNA"/>
</dbReference>
<feature type="signal peptide" evidence="1">
    <location>
        <begin position="1"/>
        <end position="20"/>
    </location>
</feature>
<reference evidence="2" key="1">
    <citation type="submission" date="2022-07" db="EMBL/GenBank/DDBJ databases">
        <title>Phylogenomic reconstructions and comparative analyses of Kickxellomycotina fungi.</title>
        <authorList>
            <person name="Reynolds N.K."/>
            <person name="Stajich J.E."/>
            <person name="Barry K."/>
            <person name="Grigoriev I.V."/>
            <person name="Crous P."/>
            <person name="Smith M.E."/>
        </authorList>
    </citation>
    <scope>NUCLEOTIDE SEQUENCE</scope>
    <source>
        <strain evidence="2">NBRC 100468</strain>
    </source>
</reference>